<evidence type="ECO:0000313" key="2">
    <source>
        <dbReference type="Proteomes" id="UP000054995"/>
    </source>
</evidence>
<proteinExistence type="predicted"/>
<name>A0A0V1FJQ7_TRIPS</name>
<keyword evidence="2" id="KW-1185">Reference proteome</keyword>
<dbReference type="AlphaFoldDB" id="A0A0V1FJQ7"/>
<dbReference type="EMBL" id="JYDT01000076">
    <property type="protein sequence ID" value="KRY86194.1"/>
    <property type="molecule type" value="Genomic_DNA"/>
</dbReference>
<accession>A0A0V1FJQ7</accession>
<comment type="caution">
    <text evidence="1">The sequence shown here is derived from an EMBL/GenBank/DDBJ whole genome shotgun (WGS) entry which is preliminary data.</text>
</comment>
<dbReference type="Proteomes" id="UP000054995">
    <property type="component" value="Unassembled WGS sequence"/>
</dbReference>
<sequence>MTLLKGVKFISEFSNTLDVFNSASEFFPNHLDHSICKNTLNKSLSILKNVVLSNISLYSLSLNLSAICLRAYV</sequence>
<organism evidence="1 2">
    <name type="scientific">Trichinella pseudospiralis</name>
    <name type="common">Parasitic roundworm</name>
    <dbReference type="NCBI Taxonomy" id="6337"/>
    <lineage>
        <taxon>Eukaryota</taxon>
        <taxon>Metazoa</taxon>
        <taxon>Ecdysozoa</taxon>
        <taxon>Nematoda</taxon>
        <taxon>Enoplea</taxon>
        <taxon>Dorylaimia</taxon>
        <taxon>Trichinellida</taxon>
        <taxon>Trichinellidae</taxon>
        <taxon>Trichinella</taxon>
    </lineage>
</organism>
<protein>
    <submittedName>
        <fullName evidence="1">Uncharacterized protein</fullName>
    </submittedName>
</protein>
<gene>
    <name evidence="1" type="ORF">T4D_7233</name>
</gene>
<reference evidence="1 2" key="1">
    <citation type="submission" date="2015-01" db="EMBL/GenBank/DDBJ databases">
        <title>Evolution of Trichinella species and genotypes.</title>
        <authorList>
            <person name="Korhonen P.K."/>
            <person name="Edoardo P."/>
            <person name="Giuseppe L.R."/>
            <person name="Gasser R.B."/>
        </authorList>
    </citation>
    <scope>NUCLEOTIDE SEQUENCE [LARGE SCALE GENOMIC DNA]</scope>
    <source>
        <strain evidence="1">ISS470</strain>
    </source>
</reference>
<evidence type="ECO:0000313" key="1">
    <source>
        <dbReference type="EMBL" id="KRY86194.1"/>
    </source>
</evidence>